<dbReference type="InterPro" id="IPR003410">
    <property type="entry name" value="HYR_dom"/>
</dbReference>
<sequence>MCSFNVTVIDNEKPVFSRCPNPLIKDTSPGLDYTLVTWADPIASDNSGLDSIDCSPISGSKFVIGDQLVTCTATDAYSNQQECSFTVTVRDNEDPVFSSCPTSFSVDTSPGLDSTLVTWPDPTATDNSGVIPSIDCQPANNGTFLIGDQSVTCTATDGAENQQECGFVVAVIDNENPVFAFCPSSFSRDTSPGLDYSLVMWSDPIASDNSGLDPTIDCQPANGNDFRIGDQRVSCVASDGAGNQQECSFVVTVNDKEKPVFSWCPTSFSRGASPGLDCTLVTWSDPTASDNSGVNPSIDCQPTSGVEFRVGDQLVTCTAADGAGNQQECSFTVTVIALDWCTDTMYEYSGGYLTFQKTKVTENQTSVEECVTNKETGEKTPVASRLCDGSAQISAFWREPVIQDCRVDSDVINEQLDDLAEYPVTEENVDKITKVFLGLTDSPSSLDSDGVQASADILNNIVRVENTSPEITEQVVHAVNNLLHAPEDAFDKTTDSPSNVVRCMERQVSHTLSQGGNFSTVTSSLAVKAFNLPLSTLSGGVSFTTIYNQSANGVLTEDAIVTLTDGGDVQTDDIETKIYLPGALVDLLPSAEGDNDLPLSFVVYQNSNLFRSQSLLEANVKSNQRLVGSRIVTASFDGVKVENLPSNSSIMSTFRIMVSAGSNTDQYTKECVFWDFTLNNGSGDWSKAGCKTVSTDYYGLTLCSCNHLTSFAVLVDVYGQTHTSSTLDIISKIGCGISIVALLITITVYLAIESLRAKTPSRILICLCLSLLCLYLVFLVGIEQTSSHRGCQVVAVLIHYFTLSSLAWMAVEATNLYLYLVKVLNIQRRHFVLKASVIAWGAPLLIVVIILGFDPTQYENTNFCFLKRGNAFYYGQLLVLGLVLAYNTVIFVLVMINLYRPGKLQGSARRRQKLMIRAQNAIAISNLMGLTWIFGILSVFEAATFAFQVLFSVFSSLQGLFIFLLFCLRQEATRAVLGRCLQRRARSVLEISLSTGKKYARHAPSSSDSGFIHLTTRSQTMSTSPEDDIEHPFSVPVTNGEWSLPNGL</sequence>
<dbReference type="SMART" id="SM00303">
    <property type="entry name" value="GPS"/>
    <property type="match status" value="1"/>
</dbReference>
<dbReference type="InterPro" id="IPR017981">
    <property type="entry name" value="GPCR_2-like_7TM"/>
</dbReference>
<feature type="transmembrane region" description="Helical" evidence="7">
    <location>
        <begin position="794"/>
        <end position="819"/>
    </location>
</feature>
<dbReference type="PROSITE" id="PS50825">
    <property type="entry name" value="HYR"/>
    <property type="match status" value="4"/>
</dbReference>
<evidence type="ECO:0000256" key="5">
    <source>
        <dbReference type="ARBA" id="ARBA00023136"/>
    </source>
</evidence>
<dbReference type="PRINTS" id="PR00249">
    <property type="entry name" value="GPCRSECRETIN"/>
</dbReference>
<keyword evidence="5 7" id="KW-0472">Membrane</keyword>
<proteinExistence type="predicted"/>
<dbReference type="InterPro" id="IPR000832">
    <property type="entry name" value="GPCR_2_secretin-like"/>
</dbReference>
<keyword evidence="12" id="KW-1185">Reference proteome</keyword>
<dbReference type="InterPro" id="IPR053066">
    <property type="entry name" value="ADGR_G7"/>
</dbReference>
<feature type="domain" description="HYR" evidence="10">
    <location>
        <begin position="9"/>
        <end position="91"/>
    </location>
</feature>
<evidence type="ECO:0000313" key="11">
    <source>
        <dbReference type="EnsemblMetazoa" id="XP_038062206.1"/>
    </source>
</evidence>
<protein>
    <submittedName>
        <fullName evidence="11">Uncharacterized protein</fullName>
    </submittedName>
</protein>
<dbReference type="RefSeq" id="XP_038062206.1">
    <property type="nucleotide sequence ID" value="XM_038206278.1"/>
</dbReference>
<evidence type="ECO:0000256" key="7">
    <source>
        <dbReference type="SAM" id="Phobius"/>
    </source>
</evidence>
<evidence type="ECO:0000256" key="1">
    <source>
        <dbReference type="ARBA" id="ARBA00004141"/>
    </source>
</evidence>
<dbReference type="Pfam" id="PF01825">
    <property type="entry name" value="GPS"/>
    <property type="match status" value="1"/>
</dbReference>
<feature type="transmembrane region" description="Helical" evidence="7">
    <location>
        <begin position="729"/>
        <end position="751"/>
    </location>
</feature>
<dbReference type="Pfam" id="PF02494">
    <property type="entry name" value="HYR"/>
    <property type="match status" value="4"/>
</dbReference>
<keyword evidence="2 7" id="KW-0812">Transmembrane</keyword>
<dbReference type="InterPro" id="IPR000203">
    <property type="entry name" value="GPS"/>
</dbReference>
<feature type="domain" description="HYR" evidence="10">
    <location>
        <begin position="92"/>
        <end position="173"/>
    </location>
</feature>
<comment type="subcellular location">
    <subcellularLocation>
        <location evidence="1">Membrane</location>
        <topology evidence="1">Multi-pass membrane protein</topology>
    </subcellularLocation>
</comment>
<dbReference type="Proteomes" id="UP000887568">
    <property type="component" value="Unplaced"/>
</dbReference>
<dbReference type="InterPro" id="IPR057244">
    <property type="entry name" value="GAIN_B"/>
</dbReference>
<name>A0A914AFC6_PATMI</name>
<dbReference type="OrthoDB" id="10037534at2759"/>
<dbReference type="OMA" id="QNAIAIC"/>
<organism evidence="11 12">
    <name type="scientific">Patiria miniata</name>
    <name type="common">Bat star</name>
    <name type="synonym">Asterina miniata</name>
    <dbReference type="NCBI Taxonomy" id="46514"/>
    <lineage>
        <taxon>Eukaryota</taxon>
        <taxon>Metazoa</taxon>
        <taxon>Echinodermata</taxon>
        <taxon>Eleutherozoa</taxon>
        <taxon>Asterozoa</taxon>
        <taxon>Asteroidea</taxon>
        <taxon>Valvatacea</taxon>
        <taxon>Valvatida</taxon>
        <taxon>Asterinidae</taxon>
        <taxon>Patiria</taxon>
    </lineage>
</organism>
<feature type="domain" description="GAIN-B" evidence="8">
    <location>
        <begin position="550"/>
        <end position="721"/>
    </location>
</feature>
<accession>A0A914AFC6</accession>
<dbReference type="PROSITE" id="PS50221">
    <property type="entry name" value="GAIN_B"/>
    <property type="match status" value="1"/>
</dbReference>
<keyword evidence="3" id="KW-0677">Repeat</keyword>
<feature type="transmembrane region" description="Helical" evidence="7">
    <location>
        <begin position="763"/>
        <end position="782"/>
    </location>
</feature>
<evidence type="ECO:0000256" key="4">
    <source>
        <dbReference type="ARBA" id="ARBA00022989"/>
    </source>
</evidence>
<dbReference type="GO" id="GO:0016020">
    <property type="term" value="C:membrane"/>
    <property type="evidence" value="ECO:0007669"/>
    <property type="project" value="UniProtKB-SubCell"/>
</dbReference>
<evidence type="ECO:0000313" key="12">
    <source>
        <dbReference type="Proteomes" id="UP000887568"/>
    </source>
</evidence>
<evidence type="ECO:0000259" key="8">
    <source>
        <dbReference type="PROSITE" id="PS50221"/>
    </source>
</evidence>
<evidence type="ECO:0000259" key="10">
    <source>
        <dbReference type="PROSITE" id="PS50825"/>
    </source>
</evidence>
<keyword evidence="4 7" id="KW-1133">Transmembrane helix</keyword>
<evidence type="ECO:0000256" key="6">
    <source>
        <dbReference type="ARBA" id="ARBA00023157"/>
    </source>
</evidence>
<dbReference type="EnsemblMetazoa" id="XM_038206278.1">
    <property type="protein sequence ID" value="XP_038062206.1"/>
    <property type="gene ID" value="LOC119732651"/>
</dbReference>
<evidence type="ECO:0000256" key="3">
    <source>
        <dbReference type="ARBA" id="ARBA00022737"/>
    </source>
</evidence>
<dbReference type="CDD" id="cd15040">
    <property type="entry name" value="7tmB2_Adhesion"/>
    <property type="match status" value="1"/>
</dbReference>
<dbReference type="GeneID" id="119732651"/>
<feature type="transmembrane region" description="Helical" evidence="7">
    <location>
        <begin position="920"/>
        <end position="940"/>
    </location>
</feature>
<dbReference type="PROSITE" id="PS50261">
    <property type="entry name" value="G_PROTEIN_RECEP_F2_4"/>
    <property type="match status" value="1"/>
</dbReference>
<dbReference type="GO" id="GO:0004930">
    <property type="term" value="F:G protein-coupled receptor activity"/>
    <property type="evidence" value="ECO:0007669"/>
    <property type="project" value="InterPro"/>
</dbReference>
<feature type="transmembrane region" description="Helical" evidence="7">
    <location>
        <begin position="946"/>
        <end position="968"/>
    </location>
</feature>
<feature type="domain" description="HYR" evidence="10">
    <location>
        <begin position="254"/>
        <end position="337"/>
    </location>
</feature>
<keyword evidence="6" id="KW-1015">Disulfide bond</keyword>
<feature type="transmembrane region" description="Helical" evidence="7">
    <location>
        <begin position="831"/>
        <end position="853"/>
    </location>
</feature>
<dbReference type="Pfam" id="PF00002">
    <property type="entry name" value="7tm_2"/>
    <property type="match status" value="1"/>
</dbReference>
<dbReference type="InterPro" id="IPR053985">
    <property type="entry name" value="GPR128_GAIN_subdom_A"/>
</dbReference>
<dbReference type="PANTHER" id="PTHR47767">
    <property type="entry name" value="ADHESION G PROTEIN-COUPLED RECEPTOR G7"/>
    <property type="match status" value="1"/>
</dbReference>
<dbReference type="Gene3D" id="2.60.220.50">
    <property type="match status" value="1"/>
</dbReference>
<dbReference type="AlphaFoldDB" id="A0A914AFC6"/>
<feature type="domain" description="G-protein coupled receptors family 2 profile 2" evidence="9">
    <location>
        <begin position="727"/>
        <end position="970"/>
    </location>
</feature>
<reference evidence="11" key="1">
    <citation type="submission" date="2022-11" db="UniProtKB">
        <authorList>
            <consortium name="EnsemblMetazoa"/>
        </authorList>
    </citation>
    <scope>IDENTIFICATION</scope>
</reference>
<dbReference type="PANTHER" id="PTHR47767:SF1">
    <property type="entry name" value="ADHESION G PROTEIN-COUPLED RECEPTOR G7"/>
    <property type="match status" value="1"/>
</dbReference>
<evidence type="ECO:0000256" key="2">
    <source>
        <dbReference type="ARBA" id="ARBA00022692"/>
    </source>
</evidence>
<dbReference type="Pfam" id="PF22259">
    <property type="entry name" value="GPR128_GAIN_subdomA"/>
    <property type="match status" value="1"/>
</dbReference>
<dbReference type="SUPFAM" id="SSF81321">
    <property type="entry name" value="Family A G protein-coupled receptor-like"/>
    <property type="match status" value="1"/>
</dbReference>
<evidence type="ECO:0000259" key="9">
    <source>
        <dbReference type="PROSITE" id="PS50261"/>
    </source>
</evidence>
<feature type="domain" description="HYR" evidence="10">
    <location>
        <begin position="174"/>
        <end position="253"/>
    </location>
</feature>
<feature type="transmembrane region" description="Helical" evidence="7">
    <location>
        <begin position="873"/>
        <end position="899"/>
    </location>
</feature>
<dbReference type="Gene3D" id="1.20.1070.10">
    <property type="entry name" value="Rhodopsin 7-helix transmembrane proteins"/>
    <property type="match status" value="1"/>
</dbReference>
<dbReference type="GO" id="GO:0007166">
    <property type="term" value="P:cell surface receptor signaling pathway"/>
    <property type="evidence" value="ECO:0007669"/>
    <property type="project" value="InterPro"/>
</dbReference>
<dbReference type="InterPro" id="IPR046338">
    <property type="entry name" value="GAIN_dom_sf"/>
</dbReference>